<protein>
    <recommendedName>
        <fullName evidence="14">Lysosomal acid phosphatase</fullName>
        <ecNumber evidence="4">3.1.3.2</ecNumber>
    </recommendedName>
</protein>
<evidence type="ECO:0000256" key="7">
    <source>
        <dbReference type="ARBA" id="ARBA00022801"/>
    </source>
</evidence>
<evidence type="ECO:0000256" key="6">
    <source>
        <dbReference type="ARBA" id="ARBA00022729"/>
    </source>
</evidence>
<dbReference type="EC" id="3.1.3.2" evidence="4"/>
<evidence type="ECO:0000256" key="16">
    <source>
        <dbReference type="SAM" id="SignalP"/>
    </source>
</evidence>
<dbReference type="InterPro" id="IPR029033">
    <property type="entry name" value="His_PPase_superfam"/>
</dbReference>
<accession>A0A8T3D1Q9</accession>
<evidence type="ECO:0000256" key="2">
    <source>
        <dbReference type="ARBA" id="ARBA00004227"/>
    </source>
</evidence>
<dbReference type="PANTHER" id="PTHR11567:SF180">
    <property type="entry name" value="LYSOSOMAL ACID PHOSPHATASE"/>
    <property type="match status" value="1"/>
</dbReference>
<dbReference type="InterPro" id="IPR000560">
    <property type="entry name" value="His_Pase_clade-2"/>
</dbReference>
<proteinExistence type="inferred from homology"/>
<evidence type="ECO:0000256" key="15">
    <source>
        <dbReference type="SAM" id="Phobius"/>
    </source>
</evidence>
<evidence type="ECO:0000256" key="4">
    <source>
        <dbReference type="ARBA" id="ARBA00012646"/>
    </source>
</evidence>
<dbReference type="GO" id="GO:0005765">
    <property type="term" value="C:lysosomal membrane"/>
    <property type="evidence" value="ECO:0007669"/>
    <property type="project" value="UniProtKB-SubCell"/>
</dbReference>
<dbReference type="GO" id="GO:0003993">
    <property type="term" value="F:acid phosphatase activity"/>
    <property type="evidence" value="ECO:0007669"/>
    <property type="project" value="UniProtKB-EC"/>
</dbReference>
<dbReference type="InterPro" id="IPR050645">
    <property type="entry name" value="Histidine_acid_phosphatase"/>
</dbReference>
<dbReference type="FunFam" id="3.40.50.1240:FF:000010">
    <property type="entry name" value="Prostatic acid phosphatase"/>
    <property type="match status" value="1"/>
</dbReference>
<dbReference type="EMBL" id="JAERUA010000015">
    <property type="protein sequence ID" value="KAI1889607.1"/>
    <property type="molecule type" value="Genomic_DNA"/>
</dbReference>
<comment type="subcellular location">
    <subcellularLocation>
        <location evidence="2">Lysosome lumen</location>
    </subcellularLocation>
    <subcellularLocation>
        <location evidence="13">Lysosome membrane</location>
        <topology evidence="13">Single-pass membrane protein</topology>
        <orientation evidence="13">Lumenal side</orientation>
    </subcellularLocation>
</comment>
<comment type="catalytic activity">
    <reaction evidence="1">
        <text>a phosphate monoester + H2O = an alcohol + phosphate</text>
        <dbReference type="Rhea" id="RHEA:15017"/>
        <dbReference type="ChEBI" id="CHEBI:15377"/>
        <dbReference type="ChEBI" id="CHEBI:30879"/>
        <dbReference type="ChEBI" id="CHEBI:43474"/>
        <dbReference type="ChEBI" id="CHEBI:67140"/>
        <dbReference type="EC" id="3.1.3.2"/>
    </reaction>
</comment>
<name>A0A8T3D1Q9_9TELE</name>
<dbReference type="Proteomes" id="UP000829720">
    <property type="component" value="Unassembled WGS sequence"/>
</dbReference>
<dbReference type="PANTHER" id="PTHR11567">
    <property type="entry name" value="ACID PHOSPHATASE-RELATED"/>
    <property type="match status" value="1"/>
</dbReference>
<dbReference type="GO" id="GO:0007040">
    <property type="term" value="P:lysosome organization"/>
    <property type="evidence" value="ECO:0007669"/>
    <property type="project" value="TreeGrafter"/>
</dbReference>
<evidence type="ECO:0000256" key="8">
    <source>
        <dbReference type="ARBA" id="ARBA00022989"/>
    </source>
</evidence>
<keyword evidence="8 15" id="KW-1133">Transmembrane helix</keyword>
<dbReference type="PROSITE" id="PS00616">
    <property type="entry name" value="HIS_ACID_PHOSPHAT_1"/>
    <property type="match status" value="1"/>
</dbReference>
<evidence type="ECO:0000256" key="12">
    <source>
        <dbReference type="ARBA" id="ARBA00023228"/>
    </source>
</evidence>
<feature type="transmembrane region" description="Helical" evidence="15">
    <location>
        <begin position="372"/>
        <end position="392"/>
    </location>
</feature>
<comment type="caution">
    <text evidence="17">The sequence shown here is derived from an EMBL/GenBank/DDBJ whole genome shotgun (WGS) entry which is preliminary data.</text>
</comment>
<evidence type="ECO:0000256" key="3">
    <source>
        <dbReference type="ARBA" id="ARBA00005375"/>
    </source>
</evidence>
<dbReference type="OrthoDB" id="258392at2759"/>
<feature type="chain" id="PRO_5035752269" description="Lysosomal acid phosphatase" evidence="16">
    <location>
        <begin position="22"/>
        <end position="409"/>
    </location>
</feature>
<keyword evidence="10" id="KW-1015">Disulfide bond</keyword>
<dbReference type="SUPFAM" id="SSF53254">
    <property type="entry name" value="Phosphoglycerate mutase-like"/>
    <property type="match status" value="1"/>
</dbReference>
<dbReference type="CDD" id="cd07061">
    <property type="entry name" value="HP_HAP_like"/>
    <property type="match status" value="1"/>
</dbReference>
<keyword evidence="9 15" id="KW-0472">Membrane</keyword>
<evidence type="ECO:0000313" key="17">
    <source>
        <dbReference type="EMBL" id="KAI1889607.1"/>
    </source>
</evidence>
<keyword evidence="12" id="KW-0458">Lysosome</keyword>
<reference evidence="17" key="1">
    <citation type="submission" date="2021-01" db="EMBL/GenBank/DDBJ databases">
        <authorList>
            <person name="Zahm M."/>
            <person name="Roques C."/>
            <person name="Cabau C."/>
            <person name="Klopp C."/>
            <person name="Donnadieu C."/>
            <person name="Jouanno E."/>
            <person name="Lampietro C."/>
            <person name="Louis A."/>
            <person name="Herpin A."/>
            <person name="Echchiki A."/>
            <person name="Berthelot C."/>
            <person name="Parey E."/>
            <person name="Roest-Crollius H."/>
            <person name="Braasch I."/>
            <person name="Postlethwait J."/>
            <person name="Bobe J."/>
            <person name="Montfort J."/>
            <person name="Bouchez O."/>
            <person name="Begum T."/>
            <person name="Mejri S."/>
            <person name="Adams A."/>
            <person name="Chen W.-J."/>
            <person name="Guiguen Y."/>
        </authorList>
    </citation>
    <scope>NUCLEOTIDE SEQUENCE</scope>
    <source>
        <tissue evidence="17">Blood</tissue>
    </source>
</reference>
<evidence type="ECO:0000256" key="13">
    <source>
        <dbReference type="ARBA" id="ARBA00037852"/>
    </source>
</evidence>
<organism evidence="17 18">
    <name type="scientific">Albula goreensis</name>
    <dbReference type="NCBI Taxonomy" id="1534307"/>
    <lineage>
        <taxon>Eukaryota</taxon>
        <taxon>Metazoa</taxon>
        <taxon>Chordata</taxon>
        <taxon>Craniata</taxon>
        <taxon>Vertebrata</taxon>
        <taxon>Euteleostomi</taxon>
        <taxon>Actinopterygii</taxon>
        <taxon>Neopterygii</taxon>
        <taxon>Teleostei</taxon>
        <taxon>Albuliformes</taxon>
        <taxon>Albulidae</taxon>
        <taxon>Albula</taxon>
    </lineage>
</organism>
<evidence type="ECO:0000256" key="9">
    <source>
        <dbReference type="ARBA" id="ARBA00023136"/>
    </source>
</evidence>
<dbReference type="Pfam" id="PF00328">
    <property type="entry name" value="His_Phos_2"/>
    <property type="match status" value="1"/>
</dbReference>
<feature type="signal peptide" evidence="16">
    <location>
        <begin position="1"/>
        <end position="21"/>
    </location>
</feature>
<keyword evidence="11" id="KW-0325">Glycoprotein</keyword>
<dbReference type="Gene3D" id="3.40.50.1240">
    <property type="entry name" value="Phosphoglycerate mutase-like"/>
    <property type="match status" value="1"/>
</dbReference>
<keyword evidence="5 15" id="KW-0812">Transmembrane</keyword>
<dbReference type="GO" id="GO:0043202">
    <property type="term" value="C:lysosomal lumen"/>
    <property type="evidence" value="ECO:0007669"/>
    <property type="project" value="UniProtKB-SubCell"/>
</dbReference>
<evidence type="ECO:0000256" key="1">
    <source>
        <dbReference type="ARBA" id="ARBA00000032"/>
    </source>
</evidence>
<evidence type="ECO:0000256" key="11">
    <source>
        <dbReference type="ARBA" id="ARBA00023180"/>
    </source>
</evidence>
<comment type="similarity">
    <text evidence="3">Belongs to the histidine acid phosphatase family.</text>
</comment>
<keyword evidence="18" id="KW-1185">Reference proteome</keyword>
<keyword evidence="7" id="KW-0378">Hydrolase</keyword>
<sequence>MGCSGLLFLVISTIYTSLAPAVGERRLKFVTVVYRHGDRSAIRSYPTDTHQEGAWPQGFGQLTQDGMRQHFELGQALRTRYNGSLSEAYDRHQIVVNSTDYDRTLMSAAVNLAAMYPPNEFQRFNPILQWQPIPIHAVQNVKKLLKFPLSPCPRFQTLLEETKKTPVFMNKSMQYKEFLQELANDTGLERISLESVWRIYDTLFCEKAHKLPQPHWVTPKVMETLQQLNDFGFMYLFGIHHQEEKSRLQGGVLLKHILNLITEYTVSNKPLKMQAYSAHDITIVALQVALNVFNGKQPPYASCHIFELFRDDNGSFSVAMFFRNDSTKEPYPLALPGCTQYCPLEDFVRLTKPVISEDWEGDCGLSEELSTALIVGGCLLAVILLLFTIVCCQCRRIHKLKNEFNVNSY</sequence>
<evidence type="ECO:0000313" key="18">
    <source>
        <dbReference type="Proteomes" id="UP000829720"/>
    </source>
</evidence>
<evidence type="ECO:0000256" key="5">
    <source>
        <dbReference type="ARBA" id="ARBA00022692"/>
    </source>
</evidence>
<gene>
    <name evidence="17" type="ORF">AGOR_G00164660</name>
</gene>
<keyword evidence="6 16" id="KW-0732">Signal</keyword>
<dbReference type="InterPro" id="IPR033379">
    <property type="entry name" value="Acid_Pase_AS"/>
</dbReference>
<evidence type="ECO:0000256" key="10">
    <source>
        <dbReference type="ARBA" id="ARBA00023157"/>
    </source>
</evidence>
<dbReference type="AlphaFoldDB" id="A0A8T3D1Q9"/>
<evidence type="ECO:0000256" key="14">
    <source>
        <dbReference type="ARBA" id="ARBA00039422"/>
    </source>
</evidence>